<proteinExistence type="predicted"/>
<dbReference type="Pfam" id="PF13374">
    <property type="entry name" value="TPR_10"/>
    <property type="match status" value="1"/>
</dbReference>
<dbReference type="InterPro" id="IPR010730">
    <property type="entry name" value="HET"/>
</dbReference>
<evidence type="ECO:0000259" key="1">
    <source>
        <dbReference type="Pfam" id="PF06985"/>
    </source>
</evidence>
<dbReference type="EMBL" id="JAZHXI010000003">
    <property type="protein sequence ID" value="KAL2073093.1"/>
    <property type="molecule type" value="Genomic_DNA"/>
</dbReference>
<dbReference type="InterPro" id="IPR011990">
    <property type="entry name" value="TPR-like_helical_dom_sf"/>
</dbReference>
<accession>A0ABR4CTJ2</accession>
<evidence type="ECO:0000313" key="3">
    <source>
        <dbReference type="Proteomes" id="UP001595075"/>
    </source>
</evidence>
<dbReference type="Proteomes" id="UP001595075">
    <property type="component" value="Unassembled WGS sequence"/>
</dbReference>
<evidence type="ECO:0000313" key="2">
    <source>
        <dbReference type="EMBL" id="KAL2073093.1"/>
    </source>
</evidence>
<keyword evidence="3" id="KW-1185">Reference proteome</keyword>
<dbReference type="InterPro" id="IPR019734">
    <property type="entry name" value="TPR_rpt"/>
</dbReference>
<dbReference type="InterPro" id="IPR027417">
    <property type="entry name" value="P-loop_NTPase"/>
</dbReference>
<sequence length="998" mass="113040">MRLLQIDESGTYSLTEDLIDDIPAYAILSHTWGKDSEEVTLNDFRTGAHVDKVGYRKIQFCGKQAVKDDLRHFWVDTCCIDKANFTELNEAINSMFKWYQEAAKCYVYLPDVSTGNDVGELSRRASWETKFRNSRWFTRAWTLQELIAPNSVEFFSQESERLGDKRSLEQSLHEITGVTVDILRGRALAEISIEERLLWAEKRTAKRKEDEAYSLLGIFDLQMPLIYGEGRANAFKRLEEEIQKRLKGTTLLGNTHWMVPRTTNKLFTGRSSLLQRIQTALQKSSITSPPKQRTFVITGLGGQGKSELCLQVASLMKQQFWGVFWIDVDTPSSAKRDFLAVASLLGSSAETISDVLQILSNIRESWLLILDNGDDPAYDYSDYFPSGTHGAVLMTSRVAECRLHSPDAFEALEGLHEREACQLLLKAANVTPELWSYHVEQALDVVRLLGSHTLALVQAGAYISQGHCNLLQYPDIYQIQRQRLMQFRPKQAKSRYGDVYATFEASAEILENSTTETAKDALDLLNILSMLDSGALSFQVFEEAWRGSRYILTQDDADLRGRLRLSHMHVSMLPDFLMTGADKWDYFRLTEAAILLGSLSLVTRHNANDYSNLSMHPLAHSWSQDRLNLESQNTAWLAAGCVLGFSRLEGDLWDTHVRTLLPHLLFYLDIKLERAFEFATSAVVLPLILSCGSELDWMRQDSRLDRLLRETFSELKQEPGNPTQEFMPLYRLQATNLNFMANSHEAIALLQRILSVDRLTLPKTDVDRLRSQTQLGSAYCDNEQLEDGMALLESLIKMYETFPETDEDRLCAQHILGLAYLENKQVVLAIALLEEVVKIREETLPETDANRQTSQLALASAFRKNGQVAEAVAAFERILNIQERTLAETHPNRLSTEHELARSYLKNGDVDEAVSLLEHVNKIEGTTLADTNPNRLATRSALARAYKRSGRLAEAVALFEKVVEVRRSVLPAGHPRLVSAEKALASCMRAVHRQRQTL</sequence>
<dbReference type="Pfam" id="PF06985">
    <property type="entry name" value="HET"/>
    <property type="match status" value="1"/>
</dbReference>
<dbReference type="SMART" id="SM00028">
    <property type="entry name" value="TPR"/>
    <property type="match status" value="5"/>
</dbReference>
<gene>
    <name evidence="2" type="ORF">VTL71DRAFT_10417</name>
</gene>
<reference evidence="2 3" key="1">
    <citation type="journal article" date="2024" name="Commun. Biol.">
        <title>Comparative genomic analysis of thermophilic fungi reveals convergent evolutionary adaptations and gene losses.</title>
        <authorList>
            <person name="Steindorff A.S."/>
            <person name="Aguilar-Pontes M.V."/>
            <person name="Robinson A.J."/>
            <person name="Andreopoulos B."/>
            <person name="LaButti K."/>
            <person name="Kuo A."/>
            <person name="Mondo S."/>
            <person name="Riley R."/>
            <person name="Otillar R."/>
            <person name="Haridas S."/>
            <person name="Lipzen A."/>
            <person name="Grimwood J."/>
            <person name="Schmutz J."/>
            <person name="Clum A."/>
            <person name="Reid I.D."/>
            <person name="Moisan M.C."/>
            <person name="Butler G."/>
            <person name="Nguyen T.T.M."/>
            <person name="Dewar K."/>
            <person name="Conant G."/>
            <person name="Drula E."/>
            <person name="Henrissat B."/>
            <person name="Hansel C."/>
            <person name="Singer S."/>
            <person name="Hutchinson M.I."/>
            <person name="de Vries R.P."/>
            <person name="Natvig D.O."/>
            <person name="Powell A.J."/>
            <person name="Tsang A."/>
            <person name="Grigoriev I.V."/>
        </authorList>
    </citation>
    <scope>NUCLEOTIDE SEQUENCE [LARGE SCALE GENOMIC DNA]</scope>
    <source>
        <strain evidence="2 3">CBS 494.80</strain>
    </source>
</reference>
<dbReference type="SUPFAM" id="SSF52540">
    <property type="entry name" value="P-loop containing nucleoside triphosphate hydrolases"/>
    <property type="match status" value="1"/>
</dbReference>
<dbReference type="Gene3D" id="3.40.50.300">
    <property type="entry name" value="P-loop containing nucleotide triphosphate hydrolases"/>
    <property type="match status" value="1"/>
</dbReference>
<feature type="domain" description="Heterokaryon incompatibility" evidence="1">
    <location>
        <begin position="25"/>
        <end position="111"/>
    </location>
</feature>
<organism evidence="2 3">
    <name type="scientific">Oculimacula yallundae</name>
    <dbReference type="NCBI Taxonomy" id="86028"/>
    <lineage>
        <taxon>Eukaryota</taxon>
        <taxon>Fungi</taxon>
        <taxon>Dikarya</taxon>
        <taxon>Ascomycota</taxon>
        <taxon>Pezizomycotina</taxon>
        <taxon>Leotiomycetes</taxon>
        <taxon>Helotiales</taxon>
        <taxon>Ploettnerulaceae</taxon>
        <taxon>Oculimacula</taxon>
    </lineage>
</organism>
<comment type="caution">
    <text evidence="2">The sequence shown here is derived from an EMBL/GenBank/DDBJ whole genome shotgun (WGS) entry which is preliminary data.</text>
</comment>
<protein>
    <recommendedName>
        <fullName evidence="1">Heterokaryon incompatibility domain-containing protein</fullName>
    </recommendedName>
</protein>
<dbReference type="PANTHER" id="PTHR10622">
    <property type="entry name" value="HET DOMAIN-CONTAINING PROTEIN"/>
    <property type="match status" value="1"/>
</dbReference>
<dbReference type="Gene3D" id="1.25.40.10">
    <property type="entry name" value="Tetratricopeptide repeat domain"/>
    <property type="match status" value="1"/>
</dbReference>
<name>A0ABR4CTJ2_9HELO</name>
<dbReference type="PANTHER" id="PTHR10622:SF11">
    <property type="entry name" value="HET-DOMAIN-CONTAINING PROTEIN"/>
    <property type="match status" value="1"/>
</dbReference>
<dbReference type="SUPFAM" id="SSF48452">
    <property type="entry name" value="TPR-like"/>
    <property type="match status" value="2"/>
</dbReference>
<dbReference type="Pfam" id="PF13424">
    <property type="entry name" value="TPR_12"/>
    <property type="match status" value="1"/>
</dbReference>